<dbReference type="InterPro" id="IPR053861">
    <property type="entry name" value="Phage_Mu_Gp45_N"/>
</dbReference>
<keyword evidence="4" id="KW-1185">Reference proteome</keyword>
<sequence>MDSLVRSVSRLVAPIKRRVELMVARGVLSLVSEGGRLQYVQARLSASETRDNIERFEEYGIASVPLPGCEAVLVFVGGDRGHGLCIGSNDRRYRPTDLQPGETCIYTHEGDRVHLKQGRIIEINGGAKVVVNTTDAEINASGSATVTSPAVSVDCDTATVTASASATIDAPATTVTGDLAVGGNVTAAGLVGAAGYGIGAPGAAVAGAVTAAVVQDASGTLDSVRQAHNSHTHTAPSGGGPTSGPSVTA</sequence>
<feature type="compositionally biased region" description="Polar residues" evidence="1">
    <location>
        <begin position="222"/>
        <end position="235"/>
    </location>
</feature>
<dbReference type="EMBL" id="CP003221">
    <property type="protein sequence ID" value="EGJ50257.1"/>
    <property type="molecule type" value="Genomic_DNA"/>
</dbReference>
<reference evidence="3 4" key="1">
    <citation type="journal article" date="2011" name="J. Bacteriol.">
        <title>Genome sequence of the mercury-methylating and pleomorphic Desulfovibrio africanus Strain Walvis Bay.</title>
        <authorList>
            <person name="Brown S.D."/>
            <person name="Wall J.D."/>
            <person name="Kucken A.M."/>
            <person name="Gilmour C.C."/>
            <person name="Podar M."/>
            <person name="Brandt C.C."/>
            <person name="Teshima H."/>
            <person name="Detter J.C."/>
            <person name="Han C.S."/>
            <person name="Land M.L."/>
            <person name="Lucas S."/>
            <person name="Han J."/>
            <person name="Pennacchio L."/>
            <person name="Nolan M."/>
            <person name="Pitluck S."/>
            <person name="Woyke T."/>
            <person name="Goodwin L."/>
            <person name="Palumbo A.V."/>
            <person name="Elias D.A."/>
        </authorList>
    </citation>
    <scope>NUCLEOTIDE SEQUENCE [LARGE SCALE GENOMIC DNA]</scope>
    <source>
        <strain evidence="3 4">Walvis Bay</strain>
    </source>
</reference>
<dbReference type="NCBIfam" id="TIGR01644">
    <property type="entry name" value="phage_P2_V"/>
    <property type="match status" value="1"/>
</dbReference>
<gene>
    <name evidence="3" type="ORF">Desaf_1928</name>
</gene>
<feature type="domain" description="Bacteriophage Mu Gp45 N-terminal" evidence="2">
    <location>
        <begin position="25"/>
        <end position="92"/>
    </location>
</feature>
<dbReference type="InterPro" id="IPR013046">
    <property type="entry name" value="GpV/Gp45"/>
</dbReference>
<dbReference type="Pfam" id="PF06890">
    <property type="entry name" value="Phage_Mu_Gp45"/>
    <property type="match status" value="1"/>
</dbReference>
<dbReference type="Proteomes" id="UP000007844">
    <property type="component" value="Chromosome"/>
</dbReference>
<dbReference type="KEGG" id="daf:Desaf_1928"/>
<dbReference type="HOGENOM" id="CLU_108409_3_0_7"/>
<dbReference type="Gene3D" id="2.160.20.120">
    <property type="match status" value="1"/>
</dbReference>
<evidence type="ECO:0000313" key="3">
    <source>
        <dbReference type="EMBL" id="EGJ50257.1"/>
    </source>
</evidence>
<dbReference type="STRING" id="690850.Desaf_1928"/>
<evidence type="ECO:0000313" key="4">
    <source>
        <dbReference type="Proteomes" id="UP000007844"/>
    </source>
</evidence>
<evidence type="ECO:0000256" key="1">
    <source>
        <dbReference type="SAM" id="MobiDB-lite"/>
    </source>
</evidence>
<evidence type="ECO:0000259" key="2">
    <source>
        <dbReference type="Pfam" id="PF06890"/>
    </source>
</evidence>
<dbReference type="AlphaFoldDB" id="F3Z2U0"/>
<accession>F3Z2U0</accession>
<feature type="region of interest" description="Disordered" evidence="1">
    <location>
        <begin position="222"/>
        <end position="249"/>
    </location>
</feature>
<dbReference type="eggNOG" id="COG4384">
    <property type="taxonomic scope" value="Bacteria"/>
</dbReference>
<dbReference type="RefSeq" id="WP_014260009.1">
    <property type="nucleotide sequence ID" value="NC_016629.1"/>
</dbReference>
<proteinExistence type="predicted"/>
<name>F3Z2U0_DESAF</name>
<protein>
    <submittedName>
        <fullName evidence="3">Phage baseplate assembly protein V</fullName>
    </submittedName>
</protein>
<organism evidence="3 4">
    <name type="scientific">Desulfocurvibacter africanus subsp. africanus str. Walvis Bay</name>
    <dbReference type="NCBI Taxonomy" id="690850"/>
    <lineage>
        <taxon>Bacteria</taxon>
        <taxon>Pseudomonadati</taxon>
        <taxon>Thermodesulfobacteriota</taxon>
        <taxon>Desulfovibrionia</taxon>
        <taxon>Desulfovibrionales</taxon>
        <taxon>Desulfovibrionaceae</taxon>
        <taxon>Desulfocurvibacter</taxon>
    </lineage>
</organism>